<name>A0A923MF78_9BURK</name>
<dbReference type="Pfam" id="PF11042">
    <property type="entry name" value="DUF2750"/>
    <property type="match status" value="1"/>
</dbReference>
<dbReference type="AlphaFoldDB" id="A0A923MF78"/>
<proteinExistence type="predicted"/>
<sequence>MTKIPKSFEAVLRLQGPKRFEHFVKVVADREQAWGLFQDGWALAADDEGFSVFPLWPAAEYAELCARDEWRNYAPKPVSVEVLMGELLPRLEREKVLPGVFYTPENKGVTIRSEELAAALEAELSKY</sequence>
<keyword evidence="2" id="KW-1185">Reference proteome</keyword>
<dbReference type="InterPro" id="IPR021284">
    <property type="entry name" value="DUF2750"/>
</dbReference>
<comment type="caution">
    <text evidence="1">The sequence shown here is derived from an EMBL/GenBank/DDBJ whole genome shotgun (WGS) entry which is preliminary data.</text>
</comment>
<evidence type="ECO:0000313" key="2">
    <source>
        <dbReference type="Proteomes" id="UP000596827"/>
    </source>
</evidence>
<reference evidence="1" key="1">
    <citation type="submission" date="2020-08" db="EMBL/GenBank/DDBJ databases">
        <title>Ramlibacter sp. GTP1 16S ribosomal RNA gene genome sequencing and assembly.</title>
        <authorList>
            <person name="Kang M."/>
        </authorList>
    </citation>
    <scope>NUCLEOTIDE SEQUENCE</scope>
    <source>
        <strain evidence="1">GTP1</strain>
    </source>
</reference>
<dbReference type="Proteomes" id="UP000596827">
    <property type="component" value="Unassembled WGS sequence"/>
</dbReference>
<accession>A0A923MF78</accession>
<gene>
    <name evidence="1" type="ORF">H8R02_28785</name>
</gene>
<evidence type="ECO:0000313" key="1">
    <source>
        <dbReference type="EMBL" id="MBC5768491.1"/>
    </source>
</evidence>
<dbReference type="EMBL" id="JACORU010000018">
    <property type="protein sequence ID" value="MBC5768491.1"/>
    <property type="molecule type" value="Genomic_DNA"/>
</dbReference>
<protein>
    <submittedName>
        <fullName evidence="1">DUF2750 domain-containing protein</fullName>
    </submittedName>
</protein>
<dbReference type="RefSeq" id="WP_187085280.1">
    <property type="nucleotide sequence ID" value="NZ_JACORU010000018.1"/>
</dbReference>
<organism evidence="1 2">
    <name type="scientific">Ramlibacter albus</name>
    <dbReference type="NCBI Taxonomy" id="2079448"/>
    <lineage>
        <taxon>Bacteria</taxon>
        <taxon>Pseudomonadati</taxon>
        <taxon>Pseudomonadota</taxon>
        <taxon>Betaproteobacteria</taxon>
        <taxon>Burkholderiales</taxon>
        <taxon>Comamonadaceae</taxon>
        <taxon>Ramlibacter</taxon>
    </lineage>
</organism>